<proteinExistence type="predicted"/>
<feature type="region of interest" description="Disordered" evidence="1">
    <location>
        <begin position="21"/>
        <end position="59"/>
    </location>
</feature>
<feature type="compositionally biased region" description="Basic and acidic residues" evidence="1">
    <location>
        <begin position="35"/>
        <end position="56"/>
    </location>
</feature>
<evidence type="ECO:0000313" key="2">
    <source>
        <dbReference type="EMBL" id="KZS05946.1"/>
    </source>
</evidence>
<accession>A0A164NGZ2</accession>
<evidence type="ECO:0000256" key="1">
    <source>
        <dbReference type="SAM" id="MobiDB-lite"/>
    </source>
</evidence>
<reference evidence="2 3" key="1">
    <citation type="submission" date="2016-03" db="EMBL/GenBank/DDBJ databases">
        <title>EvidentialGene: Evidence-directed Construction of Genes on Genomes.</title>
        <authorList>
            <person name="Gilbert D.G."/>
            <person name="Choi J.-H."/>
            <person name="Mockaitis K."/>
            <person name="Colbourne J."/>
            <person name="Pfrender M."/>
        </authorList>
    </citation>
    <scope>NUCLEOTIDE SEQUENCE [LARGE SCALE GENOMIC DNA]</scope>
    <source>
        <strain evidence="2 3">Xinb3</strain>
        <tissue evidence="2">Complete organism</tissue>
    </source>
</reference>
<sequence>MQMTRHHIFFTLHARQSANAFAATQQLSPTAPAPKDIREPKKSRRGGDGELADAKSSRWISNSGGGWACCTAPSCIEDGQWLPNRLSVCATSMAMMSDTITQTAICPYRYDP</sequence>
<keyword evidence="3" id="KW-1185">Reference proteome</keyword>
<name>A0A164NGZ2_9CRUS</name>
<evidence type="ECO:0000313" key="3">
    <source>
        <dbReference type="Proteomes" id="UP000076858"/>
    </source>
</evidence>
<dbReference type="AlphaFoldDB" id="A0A164NGZ2"/>
<protein>
    <submittedName>
        <fullName evidence="2">Uncharacterized protein</fullName>
    </submittedName>
</protein>
<comment type="caution">
    <text evidence="2">The sequence shown here is derived from an EMBL/GenBank/DDBJ whole genome shotgun (WGS) entry which is preliminary data.</text>
</comment>
<organism evidence="2 3">
    <name type="scientific">Daphnia magna</name>
    <dbReference type="NCBI Taxonomy" id="35525"/>
    <lineage>
        <taxon>Eukaryota</taxon>
        <taxon>Metazoa</taxon>
        <taxon>Ecdysozoa</taxon>
        <taxon>Arthropoda</taxon>
        <taxon>Crustacea</taxon>
        <taxon>Branchiopoda</taxon>
        <taxon>Diplostraca</taxon>
        <taxon>Cladocera</taxon>
        <taxon>Anomopoda</taxon>
        <taxon>Daphniidae</taxon>
        <taxon>Daphnia</taxon>
    </lineage>
</organism>
<gene>
    <name evidence="2" type="ORF">APZ42_030702</name>
</gene>
<dbReference type="Proteomes" id="UP000076858">
    <property type="component" value="Unassembled WGS sequence"/>
</dbReference>
<dbReference type="EMBL" id="LRGB01002851">
    <property type="protein sequence ID" value="KZS05946.1"/>
    <property type="molecule type" value="Genomic_DNA"/>
</dbReference>